<evidence type="ECO:0000256" key="1">
    <source>
        <dbReference type="SAM" id="SignalP"/>
    </source>
</evidence>
<protein>
    <recommendedName>
        <fullName evidence="4">Spore-associated protein A</fullName>
    </recommendedName>
</protein>
<proteinExistence type="predicted"/>
<dbReference type="RefSeq" id="WP_305994767.1">
    <property type="nucleotide sequence ID" value="NZ_JAVALS010000001.1"/>
</dbReference>
<accession>A0ABT9IKS9</accession>
<dbReference type="EMBL" id="JAVALS010000001">
    <property type="protein sequence ID" value="MDP5225725.1"/>
    <property type="molecule type" value="Genomic_DNA"/>
</dbReference>
<evidence type="ECO:0000313" key="3">
    <source>
        <dbReference type="Proteomes" id="UP001232725"/>
    </source>
</evidence>
<name>A0ABT9IKS9_9MICC</name>
<evidence type="ECO:0000313" key="2">
    <source>
        <dbReference type="EMBL" id="MDP5225725.1"/>
    </source>
</evidence>
<keyword evidence="3" id="KW-1185">Reference proteome</keyword>
<dbReference type="Proteomes" id="UP001232725">
    <property type="component" value="Unassembled WGS sequence"/>
</dbReference>
<sequence length="142" mass="14768">MKRKVVKLFAAGAALALAGSFGAVSATGAEAATGTCSGTLVGHNPLSLNGTTYAYLDVYYNSTTGYNCARTVHYGSTWGKPLFTSVTLNYVGRQGIASDSGTYAYYAGPVSLYGRGICVEASANISPWPSSAYEVGAENRYC</sequence>
<keyword evidence="1" id="KW-0732">Signal</keyword>
<gene>
    <name evidence="2" type="ORF">Q9R02_00970</name>
</gene>
<organism evidence="2 3">
    <name type="scientific">Arthrobacter horti</name>
    <dbReference type="NCBI Taxonomy" id="3068273"/>
    <lineage>
        <taxon>Bacteria</taxon>
        <taxon>Bacillati</taxon>
        <taxon>Actinomycetota</taxon>
        <taxon>Actinomycetes</taxon>
        <taxon>Micrococcales</taxon>
        <taxon>Micrococcaceae</taxon>
        <taxon>Arthrobacter</taxon>
    </lineage>
</organism>
<feature type="chain" id="PRO_5046313682" description="Spore-associated protein A" evidence="1">
    <location>
        <begin position="26"/>
        <end position="142"/>
    </location>
</feature>
<evidence type="ECO:0008006" key="4">
    <source>
        <dbReference type="Google" id="ProtNLM"/>
    </source>
</evidence>
<feature type="signal peptide" evidence="1">
    <location>
        <begin position="1"/>
        <end position="25"/>
    </location>
</feature>
<comment type="caution">
    <text evidence="2">The sequence shown here is derived from an EMBL/GenBank/DDBJ whole genome shotgun (WGS) entry which is preliminary data.</text>
</comment>
<reference evidence="2 3" key="1">
    <citation type="submission" date="2023-08" db="EMBL/GenBank/DDBJ databases">
        <title>Arthrobacter horti sp. nov., isolated from forest soil.</title>
        <authorList>
            <person name="Park M."/>
        </authorList>
    </citation>
    <scope>NUCLEOTIDE SEQUENCE [LARGE SCALE GENOMIC DNA]</scope>
    <source>
        <strain evidence="2 3">YJM1</strain>
    </source>
</reference>